<accession>A0A8C4MKY4</accession>
<dbReference type="Pfam" id="PF12698">
    <property type="entry name" value="ABC2_membrane_3"/>
    <property type="match status" value="2"/>
</dbReference>
<dbReference type="Gene3D" id="3.40.50.300">
    <property type="entry name" value="P-loop containing nucleotide triphosphate hydrolases"/>
    <property type="match status" value="2"/>
</dbReference>
<dbReference type="InterPro" id="IPR003439">
    <property type="entry name" value="ABC_transporter-like_ATP-bd"/>
</dbReference>
<dbReference type="PANTHER" id="PTHR19229:SF13">
    <property type="entry name" value="ATP-BINDING CASSETTE SUB-FAMILY A MEMBER 6"/>
    <property type="match status" value="1"/>
</dbReference>
<dbReference type="FunFam" id="3.40.50.300:FF:000335">
    <property type="entry name" value="ATP binding cassette subfamily A member 5"/>
    <property type="match status" value="1"/>
</dbReference>
<feature type="transmembrane region" description="Helical" evidence="12">
    <location>
        <begin position="236"/>
        <end position="260"/>
    </location>
</feature>
<dbReference type="Pfam" id="PF00005">
    <property type="entry name" value="ABC_tran"/>
    <property type="match status" value="2"/>
</dbReference>
<feature type="transmembrane region" description="Helical" evidence="12">
    <location>
        <begin position="301"/>
        <end position="322"/>
    </location>
</feature>
<protein>
    <recommendedName>
        <fullName evidence="13">ABC transporter domain-containing protein</fullName>
    </recommendedName>
</protein>
<evidence type="ECO:0000256" key="9">
    <source>
        <dbReference type="ARBA" id="ARBA00022989"/>
    </source>
</evidence>
<evidence type="ECO:0000256" key="5">
    <source>
        <dbReference type="ARBA" id="ARBA00022737"/>
    </source>
</evidence>
<keyword evidence="7" id="KW-0067">ATP-binding</keyword>
<feature type="transmembrane region" description="Helical" evidence="12">
    <location>
        <begin position="196"/>
        <end position="216"/>
    </location>
</feature>
<evidence type="ECO:0000256" key="6">
    <source>
        <dbReference type="ARBA" id="ARBA00022741"/>
    </source>
</evidence>
<evidence type="ECO:0000313" key="14">
    <source>
        <dbReference type="Ensembl" id="ENSEASP00005027327.1"/>
    </source>
</evidence>
<comment type="similarity">
    <text evidence="2">Belongs to the ABC transporter superfamily. ABCA family.</text>
</comment>
<keyword evidence="6" id="KW-0547">Nucleotide-binding</keyword>
<reference evidence="14" key="1">
    <citation type="submission" date="2023-03" db="UniProtKB">
        <authorList>
            <consortium name="Ensembl"/>
        </authorList>
    </citation>
    <scope>IDENTIFICATION</scope>
</reference>
<dbReference type="InterPro" id="IPR003593">
    <property type="entry name" value="AAA+_ATPase"/>
</dbReference>
<feature type="transmembrane region" description="Helical" evidence="12">
    <location>
        <begin position="966"/>
        <end position="984"/>
    </location>
</feature>
<dbReference type="SUPFAM" id="SSF52540">
    <property type="entry name" value="P-loop containing nucleoside triphosphate hydrolases"/>
    <property type="match status" value="2"/>
</dbReference>
<name>A0A8C4MKY4_EQUAS</name>
<feature type="transmembrane region" description="Helical" evidence="12">
    <location>
        <begin position="329"/>
        <end position="350"/>
    </location>
</feature>
<keyword evidence="8" id="KW-1278">Translocase</keyword>
<dbReference type="PROSITE" id="PS50893">
    <property type="entry name" value="ABC_TRANSPORTER_2"/>
    <property type="match status" value="2"/>
</dbReference>
<organism evidence="14">
    <name type="scientific">Equus asinus asinus</name>
    <dbReference type="NCBI Taxonomy" id="83772"/>
    <lineage>
        <taxon>Eukaryota</taxon>
        <taxon>Metazoa</taxon>
        <taxon>Chordata</taxon>
        <taxon>Craniata</taxon>
        <taxon>Vertebrata</taxon>
        <taxon>Euteleostomi</taxon>
        <taxon>Mammalia</taxon>
        <taxon>Eutheria</taxon>
        <taxon>Laurasiatheria</taxon>
        <taxon>Perissodactyla</taxon>
        <taxon>Equidae</taxon>
        <taxon>Equus</taxon>
    </lineage>
</organism>
<dbReference type="GO" id="GO:0016887">
    <property type="term" value="F:ATP hydrolysis activity"/>
    <property type="evidence" value="ECO:0007669"/>
    <property type="project" value="InterPro"/>
</dbReference>
<evidence type="ECO:0000256" key="4">
    <source>
        <dbReference type="ARBA" id="ARBA00022692"/>
    </source>
</evidence>
<dbReference type="GO" id="GO:0140359">
    <property type="term" value="F:ABC-type transporter activity"/>
    <property type="evidence" value="ECO:0007669"/>
    <property type="project" value="InterPro"/>
</dbReference>
<evidence type="ECO:0000256" key="1">
    <source>
        <dbReference type="ARBA" id="ARBA00004141"/>
    </source>
</evidence>
<dbReference type="GO" id="GO:0005886">
    <property type="term" value="C:plasma membrane"/>
    <property type="evidence" value="ECO:0007669"/>
    <property type="project" value="UniProtKB-ARBA"/>
</dbReference>
<feature type="transmembrane region" description="Helical" evidence="12">
    <location>
        <begin position="370"/>
        <end position="391"/>
    </location>
</feature>
<proteinExistence type="inferred from homology"/>
<keyword evidence="4 12" id="KW-0812">Transmembrane</keyword>
<evidence type="ECO:0000256" key="8">
    <source>
        <dbReference type="ARBA" id="ARBA00022967"/>
    </source>
</evidence>
<keyword evidence="10 12" id="KW-0472">Membrane</keyword>
<dbReference type="Ensembl" id="ENSEAST00005029674.1">
    <property type="protein sequence ID" value="ENSEASP00005027327.1"/>
    <property type="gene ID" value="ENSEASG00005018575.1"/>
</dbReference>
<feature type="transmembrane region" description="Helical" evidence="12">
    <location>
        <begin position="828"/>
        <end position="853"/>
    </location>
</feature>
<dbReference type="FunFam" id="3.40.50.300:FF:000436">
    <property type="entry name" value="ATP binding cassette subfamily A member 9"/>
    <property type="match status" value="1"/>
</dbReference>
<dbReference type="InterPro" id="IPR013525">
    <property type="entry name" value="ABC2_TM"/>
</dbReference>
<dbReference type="PANTHER" id="PTHR19229">
    <property type="entry name" value="ATP-BINDING CASSETTE TRANSPORTER SUBFAMILY A ABCA"/>
    <property type="match status" value="1"/>
</dbReference>
<feature type="region of interest" description="Disordered" evidence="11">
    <location>
        <begin position="1151"/>
        <end position="1172"/>
    </location>
</feature>
<evidence type="ECO:0000259" key="13">
    <source>
        <dbReference type="PROSITE" id="PS50893"/>
    </source>
</evidence>
<keyword evidence="5" id="KW-0677">Repeat</keyword>
<dbReference type="InterPro" id="IPR026082">
    <property type="entry name" value="ABCA"/>
</dbReference>
<keyword evidence="9 12" id="KW-1133">Transmembrane helix</keyword>
<evidence type="ECO:0000256" key="7">
    <source>
        <dbReference type="ARBA" id="ARBA00022840"/>
    </source>
</evidence>
<dbReference type="SMART" id="SM00382">
    <property type="entry name" value="AAA"/>
    <property type="match status" value="2"/>
</dbReference>
<keyword evidence="3" id="KW-0813">Transport</keyword>
<dbReference type="GO" id="GO:0005319">
    <property type="term" value="F:lipid transporter activity"/>
    <property type="evidence" value="ECO:0007669"/>
    <property type="project" value="TreeGrafter"/>
</dbReference>
<comment type="subcellular location">
    <subcellularLocation>
        <location evidence="1">Membrane</location>
        <topology evidence="1">Multi-pass membrane protein</topology>
    </subcellularLocation>
</comment>
<feature type="transmembrane region" description="Helical" evidence="12">
    <location>
        <begin position="1042"/>
        <end position="1066"/>
    </location>
</feature>
<evidence type="ECO:0000256" key="12">
    <source>
        <dbReference type="SAM" id="Phobius"/>
    </source>
</evidence>
<evidence type="ECO:0000256" key="10">
    <source>
        <dbReference type="ARBA" id="ARBA00023136"/>
    </source>
</evidence>
<evidence type="ECO:0000256" key="11">
    <source>
        <dbReference type="SAM" id="MobiDB-lite"/>
    </source>
</evidence>
<feature type="transmembrane region" description="Helical" evidence="12">
    <location>
        <begin position="1005"/>
        <end position="1030"/>
    </location>
</feature>
<dbReference type="GO" id="GO:0005524">
    <property type="term" value="F:ATP binding"/>
    <property type="evidence" value="ECO:0007669"/>
    <property type="project" value="UniProtKB-KW"/>
</dbReference>
<dbReference type="InterPro" id="IPR027417">
    <property type="entry name" value="P-loop_NTPase"/>
</dbReference>
<evidence type="ECO:0000256" key="3">
    <source>
        <dbReference type="ARBA" id="ARBA00022448"/>
    </source>
</evidence>
<sequence length="1490" mass="168875">LPRREIYVYNIMALNLLREYNLIFFSVHFPEMPPQDLGRVDKFNSSSIIVVYTPISNITQQIMNKTALAPFLKGRRVIGAPNPKHIDELLLDNFPYVVGVIFNDTFSYKLKFIQGYAIPFLKEEVFSAHCWDTRYGFSCSLAKYWNRGFVTLQAAINAAIIEITTNHSAMEELMSVTAINMKTLPFISKNILQNEMFIFCCLLYFSPFIYFLSFSVTKERKKSKDLMKMMGLQDSAFWLSWGLIYAGFIFIISIMITTIITSAQIVVMTGFMVIFTLFFLYGLSLIALAFLMSVLLKKTVLTNLVVFLLTLFWGCMGFTTFYRQIPSSLEWILSIFSPFAFTAGLTQIIHLDYNMNGVIFPDPSGESYKMIATFSVLAFDALFYLVLALYFDKILPYGNERQNSPLFFLNSLSCFQHQRTDNKFIEKEIDPEHPSDDYFERVAPEFQGKEAIRIINVKKEYKGKSGKVEALKGLLFDIYEGQITAIVGHSGAGKSSLLNILNGSSLPTEGSITIYNKNLSEMQDMEEIRKITGICPQVNVQFDILTVKENLRLFAKIKGIQPQEVEQEVQKVLLEMDIENIQDNLAEHLSEGQKRKLTFGIAILGDPQVLLLDEPTAGLDPFSRHQVWSFLKERKADRVILLTTNFMDEADILADRKVIMSNGRLKCAGSSVFLKRRWGLGYHLSLYTNEICDPEKITSFINRHIPDAKLKAESKEKLVYTLPVEKTNKFPDLFSDLDKGSGQGVMSYDVSMSTLNEVFMKLEGKSAFEQDFEQAEMTRDTESLHNMDLAHSSFPEMQEALSDMGLWKMQVCAIAWLRFLKLKRGKKALLALLLVFGIAIFPLIVEKILFAVVSQKSDWEFKPELYFLSPGQLPQDSRTSLLIINNTESDIEDFIQSLKHQNILLEVDDFENRNGTDDLSYNGAIIVSGKQKVLIVSLFKIFTSLKYLLYLQNYVLLWAEMLEGSIFFFLVVCSISPYIAMSSVSDYKKRAKSQLWISGLYTSAYWCGQALVDTTFFAFILLLMYLIFYIANMGHIYITSRIVFVLITLGYAISLVFLTYVISFIFRKRRKNSGLWASIIMFRIVVIHRANLPSLIPSMIFVPPSTLGGFLTFLGEVRNVTNCALLFVFVLRCMEIKCGKKIMQKDPVFRISPQSRNAPPNPEESVDEDEDVQAERIRTATALTTSNSEEKPVIIASCLHKEYAGQKKNCFTKRKKKIAARNISFCVKKGEILGLLGPNGAGKSSSIKMISGVMTPTAGKVELKGSSSDWDHQGDDTLKFLGYCPQENVLWPNLTVKEHLEVFAAVKGLRKGDASAAISRLVDTFKLHDQLNVLVRELTAGATRKLCFVLSILGDSPILLLDEPSTGMDPTGQQQMWQTIQKAIKNTERGALLSTHYLAEAEAICDRVAIMVSGRLRCVGSIQHLKSKFGKDYILELKVKESSQVTLVHELLVMKNSVGFTLRVPFLLYNPQLEVDTSMRWKLLSHSEDP</sequence>
<evidence type="ECO:0000256" key="2">
    <source>
        <dbReference type="ARBA" id="ARBA00008869"/>
    </source>
</evidence>
<feature type="transmembrane region" description="Helical" evidence="12">
    <location>
        <begin position="272"/>
        <end position="295"/>
    </location>
</feature>
<feature type="domain" description="ABC transporter" evidence="13">
    <location>
        <begin position="1205"/>
        <end position="1438"/>
    </location>
</feature>
<dbReference type="CDD" id="cd03263">
    <property type="entry name" value="ABC_subfamily_A"/>
    <property type="match status" value="2"/>
</dbReference>
<feature type="domain" description="ABC transporter" evidence="13">
    <location>
        <begin position="452"/>
        <end position="687"/>
    </location>
</feature>